<dbReference type="AlphaFoldDB" id="A0A1I1TKP5"/>
<organism evidence="1 2">
    <name type="scientific">Nannocystis exedens</name>
    <dbReference type="NCBI Taxonomy" id="54"/>
    <lineage>
        <taxon>Bacteria</taxon>
        <taxon>Pseudomonadati</taxon>
        <taxon>Myxococcota</taxon>
        <taxon>Polyangia</taxon>
        <taxon>Nannocystales</taxon>
        <taxon>Nannocystaceae</taxon>
        <taxon>Nannocystis</taxon>
    </lineage>
</organism>
<dbReference type="Proteomes" id="UP000199400">
    <property type="component" value="Unassembled WGS sequence"/>
</dbReference>
<keyword evidence="2" id="KW-1185">Reference proteome</keyword>
<dbReference type="EMBL" id="FOMX01000002">
    <property type="protein sequence ID" value="SFD59099.1"/>
    <property type="molecule type" value="Genomic_DNA"/>
</dbReference>
<evidence type="ECO:0000313" key="1">
    <source>
        <dbReference type="EMBL" id="SFD59099.1"/>
    </source>
</evidence>
<evidence type="ECO:0000313" key="2">
    <source>
        <dbReference type="Proteomes" id="UP000199400"/>
    </source>
</evidence>
<proteinExistence type="predicted"/>
<reference evidence="2" key="1">
    <citation type="submission" date="2016-10" db="EMBL/GenBank/DDBJ databases">
        <authorList>
            <person name="Varghese N."/>
            <person name="Submissions S."/>
        </authorList>
    </citation>
    <scope>NUCLEOTIDE SEQUENCE [LARGE SCALE GENOMIC DNA]</scope>
    <source>
        <strain evidence="2">ATCC 25963</strain>
    </source>
</reference>
<dbReference type="RefSeq" id="WP_096334025.1">
    <property type="nucleotide sequence ID" value="NZ_FOMX01000002.1"/>
</dbReference>
<dbReference type="STRING" id="54.SAMN02745121_00771"/>
<name>A0A1I1TKP5_9BACT</name>
<sequence length="233" mass="24677">MSVAKPEYSGAALNSFVLAFGETNSVVQKILADAGVAAIDPQAWYDYEWASAIFYRIGEKVGRAAVMNVGRKMIEAAVFPPGIDSVQKVLMSLGPAFKLNTRGGDVGDIFCTIEDDYSATIVRTQRGLCPFNVGIIEGCCARYGVKPLIEHGADGCQDEGADLHVPRELVGRHRRTGGRAAACVRRPAALAGHPHGPDGRRRRGAGATGALRRVFASSTRSGGCGGAERNMSL</sequence>
<accession>A0A1I1TKP5</accession>
<gene>
    <name evidence="1" type="ORF">SAMN02745121_00771</name>
</gene>
<protein>
    <submittedName>
        <fullName evidence="1">Uncharacterized protein</fullName>
    </submittedName>
</protein>